<evidence type="ECO:0000256" key="2">
    <source>
        <dbReference type="ARBA" id="ARBA00005801"/>
    </source>
</evidence>
<feature type="transmembrane region" description="Helical" evidence="7">
    <location>
        <begin position="97"/>
        <end position="115"/>
    </location>
</feature>
<evidence type="ECO:0000259" key="8">
    <source>
        <dbReference type="Pfam" id="PF01478"/>
    </source>
</evidence>
<dbReference type="AlphaFoldDB" id="A0A0P9D8L6"/>
<evidence type="ECO:0000256" key="4">
    <source>
        <dbReference type="ARBA" id="ARBA00022692"/>
    </source>
</evidence>
<feature type="transmembrane region" description="Helical" evidence="7">
    <location>
        <begin position="73"/>
        <end position="91"/>
    </location>
</feature>
<dbReference type="GO" id="GO:0006465">
    <property type="term" value="P:signal peptide processing"/>
    <property type="evidence" value="ECO:0007669"/>
    <property type="project" value="TreeGrafter"/>
</dbReference>
<evidence type="ECO:0000256" key="7">
    <source>
        <dbReference type="SAM" id="Phobius"/>
    </source>
</evidence>
<dbReference type="GO" id="GO:0004190">
    <property type="term" value="F:aspartic-type endopeptidase activity"/>
    <property type="evidence" value="ECO:0007669"/>
    <property type="project" value="InterPro"/>
</dbReference>
<keyword evidence="11" id="KW-1185">Reference proteome</keyword>
<feature type="domain" description="Prepilin peptidase A24 N-terminal" evidence="9">
    <location>
        <begin position="11"/>
        <end position="91"/>
    </location>
</feature>
<dbReference type="PATRIC" id="fig|186479.3.peg.4642"/>
<evidence type="ECO:0000256" key="6">
    <source>
        <dbReference type="ARBA" id="ARBA00023136"/>
    </source>
</evidence>
<dbReference type="InterPro" id="IPR050882">
    <property type="entry name" value="Prepilin_peptidase/N-MTase"/>
</dbReference>
<feature type="transmembrane region" description="Helical" evidence="7">
    <location>
        <begin position="122"/>
        <end position="141"/>
    </location>
</feature>
<sequence>MLEPVAILVALFGLLLGALVNVVVVRLPRERAMGGWPRCTRCGRPLAWWQVLPVVGWLAQGGRGRCCGQSLHWIFPLNEILISASITLFYIRDGLGAAFFYLSFVAVILVLTGAIDWLHRSIYTFVILGAALVVLLTATLIPHHSFLSALLGALLAGFVFALFFALARVLFPSTAVPFGLGDVYLAIFIGAAVGLLNLMPAIFYGMVLAGIFSVALLALRAAGRPNVPKYISYGSFLCFGALACLMLWGL</sequence>
<gene>
    <name evidence="10" type="ORF">SE17_35775</name>
</gene>
<dbReference type="GO" id="GO:0005886">
    <property type="term" value="C:plasma membrane"/>
    <property type="evidence" value="ECO:0007669"/>
    <property type="project" value="UniProtKB-SubCell"/>
</dbReference>
<keyword evidence="5 7" id="KW-1133">Transmembrane helix</keyword>
<organism evidence="10 11">
    <name type="scientific">Kouleothrix aurantiaca</name>
    <dbReference type="NCBI Taxonomy" id="186479"/>
    <lineage>
        <taxon>Bacteria</taxon>
        <taxon>Bacillati</taxon>
        <taxon>Chloroflexota</taxon>
        <taxon>Chloroflexia</taxon>
        <taxon>Chloroflexales</taxon>
        <taxon>Roseiflexineae</taxon>
        <taxon>Roseiflexaceae</taxon>
        <taxon>Kouleothrix</taxon>
    </lineage>
</organism>
<reference evidence="10 11" key="1">
    <citation type="submission" date="2015-09" db="EMBL/GenBank/DDBJ databases">
        <title>Draft genome sequence of Kouleothrix aurantiaca JCM 19913.</title>
        <authorList>
            <person name="Hemp J."/>
        </authorList>
    </citation>
    <scope>NUCLEOTIDE SEQUENCE [LARGE SCALE GENOMIC DNA]</scope>
    <source>
        <strain evidence="10 11">COM-B</strain>
    </source>
</reference>
<dbReference type="InterPro" id="IPR010627">
    <property type="entry name" value="Prepilin_pept_A24_N"/>
</dbReference>
<keyword evidence="3" id="KW-1003">Cell membrane</keyword>
<evidence type="ECO:0000259" key="9">
    <source>
        <dbReference type="Pfam" id="PF06750"/>
    </source>
</evidence>
<evidence type="ECO:0000256" key="5">
    <source>
        <dbReference type="ARBA" id="ARBA00022989"/>
    </source>
</evidence>
<comment type="subcellular location">
    <subcellularLocation>
        <location evidence="1">Cell membrane</location>
        <topology evidence="1">Multi-pass membrane protein</topology>
    </subcellularLocation>
</comment>
<keyword evidence="4 7" id="KW-0812">Transmembrane</keyword>
<comment type="caution">
    <text evidence="10">The sequence shown here is derived from an EMBL/GenBank/DDBJ whole genome shotgun (WGS) entry which is preliminary data.</text>
</comment>
<dbReference type="Proteomes" id="UP000050509">
    <property type="component" value="Unassembled WGS sequence"/>
</dbReference>
<accession>A0A0P9D8L6</accession>
<evidence type="ECO:0000256" key="3">
    <source>
        <dbReference type="ARBA" id="ARBA00022475"/>
    </source>
</evidence>
<dbReference type="PANTHER" id="PTHR30487">
    <property type="entry name" value="TYPE 4 PREPILIN-LIKE PROTEINS LEADER PEPTIDE-PROCESSING ENZYME"/>
    <property type="match status" value="1"/>
</dbReference>
<feature type="transmembrane region" description="Helical" evidence="7">
    <location>
        <begin position="202"/>
        <end position="223"/>
    </location>
</feature>
<proteinExistence type="inferred from homology"/>
<feature type="transmembrane region" description="Helical" evidence="7">
    <location>
        <begin position="178"/>
        <end position="196"/>
    </location>
</feature>
<dbReference type="InterPro" id="IPR000045">
    <property type="entry name" value="Prepilin_IV_endopep_pep"/>
</dbReference>
<feature type="transmembrane region" description="Helical" evidence="7">
    <location>
        <begin position="6"/>
        <end position="25"/>
    </location>
</feature>
<evidence type="ECO:0000313" key="10">
    <source>
        <dbReference type="EMBL" id="KPV48865.1"/>
    </source>
</evidence>
<feature type="transmembrane region" description="Helical" evidence="7">
    <location>
        <begin position="147"/>
        <end position="171"/>
    </location>
</feature>
<comment type="similarity">
    <text evidence="2">Belongs to the peptidase A24 family.</text>
</comment>
<dbReference type="Pfam" id="PF01478">
    <property type="entry name" value="Peptidase_A24"/>
    <property type="match status" value="1"/>
</dbReference>
<dbReference type="Pfam" id="PF06750">
    <property type="entry name" value="A24_N_bact"/>
    <property type="match status" value="1"/>
</dbReference>
<feature type="transmembrane region" description="Helical" evidence="7">
    <location>
        <begin position="230"/>
        <end position="249"/>
    </location>
</feature>
<dbReference type="EMBL" id="LJCR01002345">
    <property type="protein sequence ID" value="KPV48865.1"/>
    <property type="molecule type" value="Genomic_DNA"/>
</dbReference>
<keyword evidence="6 7" id="KW-0472">Membrane</keyword>
<feature type="domain" description="Prepilin type IV endopeptidase peptidase" evidence="8">
    <location>
        <begin position="104"/>
        <end position="213"/>
    </location>
</feature>
<protein>
    <submittedName>
        <fullName evidence="10">Peptidase A24</fullName>
    </submittedName>
</protein>
<dbReference type="PANTHER" id="PTHR30487:SF0">
    <property type="entry name" value="PREPILIN LEADER PEPTIDASE_N-METHYLTRANSFERASE-RELATED"/>
    <property type="match status" value="1"/>
</dbReference>
<evidence type="ECO:0000313" key="11">
    <source>
        <dbReference type="Proteomes" id="UP000050509"/>
    </source>
</evidence>
<name>A0A0P9D8L6_9CHLR</name>
<evidence type="ECO:0000256" key="1">
    <source>
        <dbReference type="ARBA" id="ARBA00004651"/>
    </source>
</evidence>